<keyword evidence="3" id="KW-0694">RNA-binding</keyword>
<dbReference type="EMBL" id="ABVL01000003">
    <property type="protein sequence ID" value="EDY21250.1"/>
    <property type="molecule type" value="Genomic_DNA"/>
</dbReference>
<comment type="caution">
    <text evidence="4">The sequence shown here is derived from an EMBL/GenBank/DDBJ whole genome shotgun (WGS) entry which is preliminary data.</text>
</comment>
<reference evidence="4 5" key="1">
    <citation type="journal article" date="2011" name="J. Bacteriol.">
        <title>Genome sequence of Chthoniobacter flavus Ellin428, an aerobic heterotrophic soil bacterium.</title>
        <authorList>
            <person name="Kant R."/>
            <person name="van Passel M.W."/>
            <person name="Palva A."/>
            <person name="Lucas S."/>
            <person name="Lapidus A."/>
            <person name="Glavina Del Rio T."/>
            <person name="Dalin E."/>
            <person name="Tice H."/>
            <person name="Bruce D."/>
            <person name="Goodwin L."/>
            <person name="Pitluck S."/>
            <person name="Larimer F.W."/>
            <person name="Land M.L."/>
            <person name="Hauser L."/>
            <person name="Sangwan P."/>
            <person name="de Vos W.M."/>
            <person name="Janssen P.H."/>
            <person name="Smidt H."/>
        </authorList>
    </citation>
    <scope>NUCLEOTIDE SEQUENCE [LARGE SCALE GENOMIC DNA]</scope>
    <source>
        <strain evidence="4 5">Ellin428</strain>
    </source>
</reference>
<dbReference type="STRING" id="497964.CfE428DRAFT_1543"/>
<keyword evidence="5" id="KW-1185">Reference proteome</keyword>
<evidence type="ECO:0000313" key="5">
    <source>
        <dbReference type="Proteomes" id="UP000005824"/>
    </source>
</evidence>
<proteinExistence type="predicted"/>
<dbReference type="eggNOG" id="COG0193">
    <property type="taxonomic scope" value="Bacteria"/>
</dbReference>
<evidence type="ECO:0000256" key="3">
    <source>
        <dbReference type="ARBA" id="ARBA00022884"/>
    </source>
</evidence>
<evidence type="ECO:0000256" key="2">
    <source>
        <dbReference type="ARBA" id="ARBA00022801"/>
    </source>
</evidence>
<protein>
    <submittedName>
        <fullName evidence="4">Aminoacyl-tRNA hydrolase</fullName>
        <ecNumber evidence="4">3.1.1.29</ecNumber>
    </submittedName>
</protein>
<keyword evidence="2 4" id="KW-0378">Hydrolase</keyword>
<organism evidence="4 5">
    <name type="scientific">Chthoniobacter flavus Ellin428</name>
    <dbReference type="NCBI Taxonomy" id="497964"/>
    <lineage>
        <taxon>Bacteria</taxon>
        <taxon>Pseudomonadati</taxon>
        <taxon>Verrucomicrobiota</taxon>
        <taxon>Spartobacteria</taxon>
        <taxon>Chthoniobacterales</taxon>
        <taxon>Chthoniobacteraceae</taxon>
        <taxon>Chthoniobacter</taxon>
    </lineage>
</organism>
<dbReference type="GO" id="GO:0004045">
    <property type="term" value="F:peptidyl-tRNA hydrolase activity"/>
    <property type="evidence" value="ECO:0007669"/>
    <property type="project" value="UniProtKB-EC"/>
</dbReference>
<dbReference type="InterPro" id="IPR001328">
    <property type="entry name" value="Pept_tRNA_hydro"/>
</dbReference>
<dbReference type="InParanoid" id="B4CYA2"/>
<dbReference type="Proteomes" id="UP000005824">
    <property type="component" value="Unassembled WGS sequence"/>
</dbReference>
<dbReference type="InterPro" id="IPR036416">
    <property type="entry name" value="Pept_tRNA_hydro_sf"/>
</dbReference>
<dbReference type="GO" id="GO:0000049">
    <property type="term" value="F:tRNA binding"/>
    <property type="evidence" value="ECO:0007669"/>
    <property type="project" value="UniProtKB-KW"/>
</dbReference>
<dbReference type="Pfam" id="PF01195">
    <property type="entry name" value="Pept_tRNA_hydro"/>
    <property type="match status" value="1"/>
</dbReference>
<dbReference type="PANTHER" id="PTHR17224">
    <property type="entry name" value="PEPTIDYL-TRNA HYDROLASE"/>
    <property type="match status" value="1"/>
</dbReference>
<evidence type="ECO:0000313" key="4">
    <source>
        <dbReference type="EMBL" id="EDY21250.1"/>
    </source>
</evidence>
<dbReference type="EC" id="3.1.1.29" evidence="4"/>
<dbReference type="SUPFAM" id="SSF53178">
    <property type="entry name" value="Peptidyl-tRNA hydrolase-like"/>
    <property type="match status" value="1"/>
</dbReference>
<name>B4CYA2_9BACT</name>
<accession>B4CYA2</accession>
<evidence type="ECO:0000256" key="1">
    <source>
        <dbReference type="ARBA" id="ARBA00022555"/>
    </source>
</evidence>
<dbReference type="AlphaFoldDB" id="B4CYA2"/>
<sequence>MLLDRLATRERVDFRVEKSWQAEVARSGDLLLCKPLTYMNLSGQAVRPLSQFYKIEPSQVLVILDDMALPLGKLRFRTNGSAGGHNGLASVIEHFGTPAVPRLRIGIGGAERGVVDHVLGRFALEEQPAVEQSLDRALEAIDCARTRGLEAAMNAYN</sequence>
<keyword evidence="1" id="KW-0820">tRNA-binding</keyword>
<dbReference type="CDD" id="cd00462">
    <property type="entry name" value="PTH"/>
    <property type="match status" value="1"/>
</dbReference>
<dbReference type="FunCoup" id="B4CYA2">
    <property type="interactions" value="386"/>
</dbReference>
<dbReference type="Gene3D" id="3.40.50.1470">
    <property type="entry name" value="Peptidyl-tRNA hydrolase"/>
    <property type="match status" value="1"/>
</dbReference>
<dbReference type="PANTHER" id="PTHR17224:SF1">
    <property type="entry name" value="PEPTIDYL-TRNA HYDROLASE"/>
    <property type="match status" value="1"/>
</dbReference>
<gene>
    <name evidence="4" type="ORF">CfE428DRAFT_1543</name>
</gene>
<dbReference type="NCBIfam" id="TIGR00447">
    <property type="entry name" value="pth"/>
    <property type="match status" value="1"/>
</dbReference>